<name>A0ABV6Z110_UNCC1</name>
<keyword evidence="1" id="KW-0812">Transmembrane</keyword>
<evidence type="ECO:0008006" key="4">
    <source>
        <dbReference type="Google" id="ProtNLM"/>
    </source>
</evidence>
<sequence>MNLIILKIMALVGGITTVFAGVWAGFEAKKPFNIIGAICAPLGLVIALLAVLLLCVPDFFK</sequence>
<evidence type="ECO:0000256" key="1">
    <source>
        <dbReference type="SAM" id="Phobius"/>
    </source>
</evidence>
<comment type="caution">
    <text evidence="2">The sequence shown here is derived from an EMBL/GenBank/DDBJ whole genome shotgun (WGS) entry which is preliminary data.</text>
</comment>
<dbReference type="Proteomes" id="UP001594351">
    <property type="component" value="Unassembled WGS sequence"/>
</dbReference>
<evidence type="ECO:0000313" key="2">
    <source>
        <dbReference type="EMBL" id="MFC1852142.1"/>
    </source>
</evidence>
<keyword evidence="3" id="KW-1185">Reference proteome</keyword>
<accession>A0ABV6Z110</accession>
<organism evidence="2 3">
    <name type="scientific">candidate division CSSED10-310 bacterium</name>
    <dbReference type="NCBI Taxonomy" id="2855610"/>
    <lineage>
        <taxon>Bacteria</taxon>
        <taxon>Bacteria division CSSED10-310</taxon>
    </lineage>
</organism>
<feature type="transmembrane region" description="Helical" evidence="1">
    <location>
        <begin position="34"/>
        <end position="56"/>
    </location>
</feature>
<proteinExistence type="predicted"/>
<evidence type="ECO:0000313" key="3">
    <source>
        <dbReference type="Proteomes" id="UP001594351"/>
    </source>
</evidence>
<protein>
    <recommendedName>
        <fullName evidence="4">TMhelix containing protein</fullName>
    </recommendedName>
</protein>
<dbReference type="EMBL" id="JBHPBY010000271">
    <property type="protein sequence ID" value="MFC1852142.1"/>
    <property type="molecule type" value="Genomic_DNA"/>
</dbReference>
<reference evidence="2 3" key="1">
    <citation type="submission" date="2024-09" db="EMBL/GenBank/DDBJ databases">
        <title>Laminarin stimulates single cell rates of sulfate reduction while oxygen inhibits transcriptomic activity in coastal marine sediment.</title>
        <authorList>
            <person name="Lindsay M."/>
            <person name="Orcutt B."/>
            <person name="Emerson D."/>
            <person name="Stepanauskas R."/>
            <person name="D'Angelo T."/>
        </authorList>
    </citation>
    <scope>NUCLEOTIDE SEQUENCE [LARGE SCALE GENOMIC DNA]</scope>
    <source>
        <strain evidence="2">SAG AM-311-K15</strain>
    </source>
</reference>
<gene>
    <name evidence="2" type="ORF">ACFL27_18260</name>
</gene>
<keyword evidence="1" id="KW-0472">Membrane</keyword>
<keyword evidence="1" id="KW-1133">Transmembrane helix</keyword>